<protein>
    <submittedName>
        <fullName evidence="1">Minor tail protein</fullName>
    </submittedName>
</protein>
<dbReference type="KEGG" id="vg:80559279"/>
<evidence type="ECO:0000313" key="1">
    <source>
        <dbReference type="EMBL" id="QFG05093.1"/>
    </source>
</evidence>
<name>A0A5J6T4D9_9CAUD</name>
<keyword evidence="2" id="KW-1185">Reference proteome</keyword>
<accession>A0A5J6T4D9</accession>
<organism evidence="1 2">
    <name type="scientific">Gordonia phage Gibbous</name>
    <dbReference type="NCBI Taxonomy" id="2652405"/>
    <lineage>
        <taxon>Viruses</taxon>
        <taxon>Duplodnaviria</taxon>
        <taxon>Heunggongvirae</taxon>
        <taxon>Uroviricota</taxon>
        <taxon>Caudoviricetes</taxon>
        <taxon>Aziravirus</taxon>
        <taxon>Aziravirus gibbous</taxon>
    </lineage>
</organism>
<dbReference type="EMBL" id="MN310549">
    <property type="protein sequence ID" value="QFG05093.1"/>
    <property type="molecule type" value="Genomic_DNA"/>
</dbReference>
<dbReference type="Proteomes" id="UP000326272">
    <property type="component" value="Segment"/>
</dbReference>
<gene>
    <name evidence="1" type="primary">17</name>
    <name evidence="1" type="ORF">SEA_GIBBOUS_17</name>
</gene>
<dbReference type="GeneID" id="80559279"/>
<reference evidence="1 2" key="1">
    <citation type="submission" date="2019-08" db="EMBL/GenBank/DDBJ databases">
        <authorList>
            <person name="Birge L.R."/>
            <person name="Bivans L.D."/>
            <person name="Blakestad S.M."/>
            <person name="Chesley E.K."/>
            <person name="Frank J.E."/>
            <person name="Hoagland S."/>
            <person name="Hultquist J."/>
            <person name="Lee N.R."/>
            <person name="Pena P.B."/>
            <person name="Ramsey E.P."/>
            <person name="Chia C."/>
            <person name="Gurney S.M.R."/>
            <person name="Garlena R.A."/>
            <person name="Russell D.A."/>
            <person name="Pope W.H."/>
            <person name="Jacobs-Sera D."/>
            <person name="Hatfull G.F."/>
        </authorList>
    </citation>
    <scope>NUCLEOTIDE SEQUENCE [LARGE SCALE GENOMIC DNA]</scope>
</reference>
<evidence type="ECO:0000313" key="2">
    <source>
        <dbReference type="Proteomes" id="UP000326272"/>
    </source>
</evidence>
<proteinExistence type="predicted"/>
<sequence length="323" mass="36684">MSNWKVTLISPDGDEMIVHPENLATHGVYITESGVKGDIIDAPVKTEWDSLAKQEGGTQRGVDWEYRDFSLQFHVTDNSRMSAEEADSMLRMMFDYEEDEWDVDNPNRQGRMKIEIVGGPFAGSERTVDILMYEAPEMELSRDPFKEQYFCPTLNFRAGQPMYYDDPKVDVQSFDFTGSGTFEGEVLCYNPTDRAVRQTWIVAAGAGARAWLPDFSWIGPRGRREIGGPNPTRMIQVPEITPEGGGIRVTLKRGKVMVEDLNGTNAMGRMPVQGQFFMYRIPPYTPKTMLPVKIMNVPPSNPGGRIELHMDRFWSRPYGLELF</sequence>
<dbReference type="RefSeq" id="YP_010842487.1">
    <property type="nucleotide sequence ID" value="NC_079141.1"/>
</dbReference>